<sequence length="227" mass="24601">MKNDIIASLKNKLIVSCQAYEGDPLFGGDTMAKMAIAAEQGGAGGIRTNGFEDIVSIRKVTDLPIIGIMKEYYSGYDVYITPTYKELDVLEKTDADIIALDCTMRDRPDQSNVSDLIKYIKHDLGKLVMADVATLEEGIFAAENGADLIGTTLSGYTNDTKGIMEPDWDLIKDLANVIDVPIIAEGRINTGEQAAKALKLGAHAVCIGTAITRPEVITENIVRKMTQ</sequence>
<comment type="caution">
    <text evidence="8">The sequence shown here is derived from an EMBL/GenBank/DDBJ whole genome shotgun (WGS) entry which is preliminary data.</text>
</comment>
<keyword evidence="6 7" id="KW-0119">Carbohydrate metabolism</keyword>
<evidence type="ECO:0000256" key="3">
    <source>
        <dbReference type="ARBA" id="ARBA00005081"/>
    </source>
</evidence>
<dbReference type="EMBL" id="QJJQ01000001">
    <property type="protein sequence ID" value="PXW90100.1"/>
    <property type="molecule type" value="Genomic_DNA"/>
</dbReference>
<dbReference type="GO" id="GO:0047465">
    <property type="term" value="F:N-acylglucosamine-6-phosphate 2-epimerase activity"/>
    <property type="evidence" value="ECO:0007669"/>
    <property type="project" value="UniProtKB-EC"/>
</dbReference>
<evidence type="ECO:0000256" key="2">
    <source>
        <dbReference type="ARBA" id="ARBA00002147"/>
    </source>
</evidence>
<protein>
    <recommendedName>
        <fullName evidence="7">Putative N-acetylmannosamine-6-phosphate 2-epimerase</fullName>
        <ecNumber evidence="7">5.1.3.9</ecNumber>
    </recommendedName>
    <alternativeName>
        <fullName evidence="7">ManNAc-6-P epimerase</fullName>
    </alternativeName>
</protein>
<dbReference type="GO" id="GO:0005975">
    <property type="term" value="P:carbohydrate metabolic process"/>
    <property type="evidence" value="ECO:0007669"/>
    <property type="project" value="UniProtKB-UniRule"/>
</dbReference>
<dbReference type="PANTHER" id="PTHR36204">
    <property type="entry name" value="N-ACETYLMANNOSAMINE-6-PHOSPHATE 2-EPIMERASE-RELATED"/>
    <property type="match status" value="1"/>
</dbReference>
<dbReference type="Gene3D" id="3.20.20.70">
    <property type="entry name" value="Aldolase class I"/>
    <property type="match status" value="1"/>
</dbReference>
<organism evidence="8 9">
    <name type="scientific">Pseudogracilibacillus auburnensis</name>
    <dbReference type="NCBI Taxonomy" id="1494959"/>
    <lineage>
        <taxon>Bacteria</taxon>
        <taxon>Bacillati</taxon>
        <taxon>Bacillota</taxon>
        <taxon>Bacilli</taxon>
        <taxon>Bacillales</taxon>
        <taxon>Bacillaceae</taxon>
        <taxon>Pseudogracilibacillus</taxon>
    </lineage>
</organism>
<dbReference type="FunFam" id="3.20.20.70:FF:000035">
    <property type="entry name" value="Putative N-acetylmannosamine-6-phosphate 2-epimerase"/>
    <property type="match status" value="1"/>
</dbReference>
<keyword evidence="9" id="KW-1185">Reference proteome</keyword>
<comment type="function">
    <text evidence="2 7">Converts N-acetylmannosamine-6-phosphate (ManNAc-6-P) to N-acetylglucosamine-6-phosphate (GlcNAc-6-P).</text>
</comment>
<dbReference type="UniPathway" id="UPA00629">
    <property type="reaction ID" value="UER00682"/>
</dbReference>
<keyword evidence="5 7" id="KW-0413">Isomerase</keyword>
<evidence type="ECO:0000256" key="1">
    <source>
        <dbReference type="ARBA" id="ARBA00000056"/>
    </source>
</evidence>
<proteinExistence type="inferred from homology"/>
<evidence type="ECO:0000313" key="8">
    <source>
        <dbReference type="EMBL" id="PXW90100.1"/>
    </source>
</evidence>
<dbReference type="InterPro" id="IPR007260">
    <property type="entry name" value="NanE"/>
</dbReference>
<dbReference type="RefSeq" id="WP_244916383.1">
    <property type="nucleotide sequence ID" value="NZ_JBHUHB010000001.1"/>
</dbReference>
<dbReference type="CDD" id="cd04729">
    <property type="entry name" value="NanE"/>
    <property type="match status" value="1"/>
</dbReference>
<dbReference type="GO" id="GO:0019262">
    <property type="term" value="P:N-acetylneuraminate catabolic process"/>
    <property type="evidence" value="ECO:0007669"/>
    <property type="project" value="UniProtKB-UniRule"/>
</dbReference>
<name>A0A2V3W7U1_9BACI</name>
<dbReference type="NCBIfam" id="NF002231">
    <property type="entry name" value="PRK01130.1"/>
    <property type="match status" value="1"/>
</dbReference>
<dbReference type="HAMAP" id="MF_01235">
    <property type="entry name" value="ManNAc6P_epimer"/>
    <property type="match status" value="1"/>
</dbReference>
<dbReference type="PANTHER" id="PTHR36204:SF1">
    <property type="entry name" value="N-ACETYLMANNOSAMINE-6-PHOSPHATE 2-EPIMERASE-RELATED"/>
    <property type="match status" value="1"/>
</dbReference>
<dbReference type="GO" id="GO:0006053">
    <property type="term" value="P:N-acetylmannosamine catabolic process"/>
    <property type="evidence" value="ECO:0007669"/>
    <property type="project" value="TreeGrafter"/>
</dbReference>
<dbReference type="AlphaFoldDB" id="A0A2V3W7U1"/>
<dbReference type="Proteomes" id="UP000247978">
    <property type="component" value="Unassembled WGS sequence"/>
</dbReference>
<dbReference type="InterPro" id="IPR011060">
    <property type="entry name" value="RibuloseP-bd_barrel"/>
</dbReference>
<dbReference type="SUPFAM" id="SSF51366">
    <property type="entry name" value="Ribulose-phoshate binding barrel"/>
    <property type="match status" value="1"/>
</dbReference>
<evidence type="ECO:0000256" key="6">
    <source>
        <dbReference type="ARBA" id="ARBA00023277"/>
    </source>
</evidence>
<evidence type="ECO:0000256" key="7">
    <source>
        <dbReference type="HAMAP-Rule" id="MF_01235"/>
    </source>
</evidence>
<evidence type="ECO:0000256" key="4">
    <source>
        <dbReference type="ARBA" id="ARBA00007439"/>
    </source>
</evidence>
<accession>A0A2V3W7U1</accession>
<reference evidence="8 9" key="1">
    <citation type="submission" date="2018-05" db="EMBL/GenBank/DDBJ databases">
        <title>Genomic Encyclopedia of Type Strains, Phase IV (KMG-IV): sequencing the most valuable type-strain genomes for metagenomic binning, comparative biology and taxonomic classification.</title>
        <authorList>
            <person name="Goeker M."/>
        </authorList>
    </citation>
    <scope>NUCLEOTIDE SEQUENCE [LARGE SCALE GENOMIC DNA]</scope>
    <source>
        <strain evidence="8 9">DSM 28556</strain>
    </source>
</reference>
<comment type="pathway">
    <text evidence="3 7">Amino-sugar metabolism; N-acetylneuraminate degradation; D-fructose 6-phosphate from N-acetylneuraminate: step 3/5.</text>
</comment>
<evidence type="ECO:0000256" key="5">
    <source>
        <dbReference type="ARBA" id="ARBA00023235"/>
    </source>
</evidence>
<gene>
    <name evidence="7" type="primary">nanE</name>
    <name evidence="8" type="ORF">DFR56_1018</name>
</gene>
<dbReference type="EC" id="5.1.3.9" evidence="7"/>
<dbReference type="GO" id="GO:0005829">
    <property type="term" value="C:cytosol"/>
    <property type="evidence" value="ECO:0007669"/>
    <property type="project" value="TreeGrafter"/>
</dbReference>
<dbReference type="Pfam" id="PF04131">
    <property type="entry name" value="NanE"/>
    <property type="match status" value="1"/>
</dbReference>
<dbReference type="InterPro" id="IPR013785">
    <property type="entry name" value="Aldolase_TIM"/>
</dbReference>
<comment type="catalytic activity">
    <reaction evidence="1 7">
        <text>an N-acyl-D-glucosamine 6-phosphate = an N-acyl-D-mannosamine 6-phosphate</text>
        <dbReference type="Rhea" id="RHEA:23932"/>
        <dbReference type="ChEBI" id="CHEBI:57599"/>
        <dbReference type="ChEBI" id="CHEBI:57666"/>
        <dbReference type="EC" id="5.1.3.9"/>
    </reaction>
</comment>
<comment type="similarity">
    <text evidence="4 7">Belongs to the NanE family.</text>
</comment>
<evidence type="ECO:0000313" key="9">
    <source>
        <dbReference type="Proteomes" id="UP000247978"/>
    </source>
</evidence>